<dbReference type="RefSeq" id="WP_348955838.1">
    <property type="nucleotide sequence ID" value="NZ_JBDZYD010000016.1"/>
</dbReference>
<evidence type="ECO:0000313" key="3">
    <source>
        <dbReference type="EMBL" id="MEQ0564760.1"/>
    </source>
</evidence>
<gene>
    <name evidence="3" type="ORF">ABJI51_37270</name>
</gene>
<reference evidence="3 4" key="1">
    <citation type="submission" date="2024-05" db="EMBL/GenBank/DDBJ databases">
        <authorList>
            <person name="Zhao H."/>
            <person name="Xu Y."/>
            <person name="Lin S."/>
            <person name="Spain J.C."/>
            <person name="Zhou N.-Y."/>
        </authorList>
    </citation>
    <scope>NUCLEOTIDE SEQUENCE [LARGE SCALE GENOMIC DNA]</scope>
    <source>
        <strain evidence="3 4">NEAU-NG30</strain>
    </source>
</reference>
<dbReference type="Pfam" id="PF00106">
    <property type="entry name" value="adh_short"/>
    <property type="match status" value="1"/>
</dbReference>
<evidence type="ECO:0000256" key="1">
    <source>
        <dbReference type="ARBA" id="ARBA00006484"/>
    </source>
</evidence>
<name>A0ABV0LR60_9PSEU</name>
<comment type="caution">
    <text evidence="3">The sequence shown here is derived from an EMBL/GenBank/DDBJ whole genome shotgun (WGS) entry which is preliminary data.</text>
</comment>
<evidence type="ECO:0000256" key="2">
    <source>
        <dbReference type="ARBA" id="ARBA00023002"/>
    </source>
</evidence>
<proteinExistence type="inferred from homology"/>
<sequence length="81" mass="8191">MKALVTGAGTGIGRAFATALAAAGYSVTAAGRREDRLKDVVRALGPGHDHLAADLATADGLRAVTDRLAEAPCSTSTAARW</sequence>
<dbReference type="InterPro" id="IPR002347">
    <property type="entry name" value="SDR_fam"/>
</dbReference>
<evidence type="ECO:0000313" key="4">
    <source>
        <dbReference type="Proteomes" id="UP001440984"/>
    </source>
</evidence>
<comment type="similarity">
    <text evidence="1">Belongs to the short-chain dehydrogenases/reductases (SDR) family.</text>
</comment>
<accession>A0ABV0LR60</accession>
<organism evidence="3 4">
    <name type="scientific">Amycolatopsis melonis</name>
    <dbReference type="NCBI Taxonomy" id="3156488"/>
    <lineage>
        <taxon>Bacteria</taxon>
        <taxon>Bacillati</taxon>
        <taxon>Actinomycetota</taxon>
        <taxon>Actinomycetes</taxon>
        <taxon>Pseudonocardiales</taxon>
        <taxon>Pseudonocardiaceae</taxon>
        <taxon>Amycolatopsis</taxon>
    </lineage>
</organism>
<dbReference type="EMBL" id="JBDZYD010000016">
    <property type="protein sequence ID" value="MEQ0564760.1"/>
    <property type="molecule type" value="Genomic_DNA"/>
</dbReference>
<dbReference type="PANTHER" id="PTHR43669:SF3">
    <property type="entry name" value="ALCOHOL DEHYDROGENASE, PUTATIVE (AFU_ORTHOLOGUE AFUA_3G03445)-RELATED"/>
    <property type="match status" value="1"/>
</dbReference>
<protein>
    <submittedName>
        <fullName evidence="3">SDR family NAD(P)-dependent oxidoreductase</fullName>
    </submittedName>
</protein>
<dbReference type="Proteomes" id="UP001440984">
    <property type="component" value="Unassembled WGS sequence"/>
</dbReference>
<dbReference type="PANTHER" id="PTHR43669">
    <property type="entry name" value="5-KETO-D-GLUCONATE 5-REDUCTASE"/>
    <property type="match status" value="1"/>
</dbReference>
<dbReference type="SUPFAM" id="SSF51735">
    <property type="entry name" value="NAD(P)-binding Rossmann-fold domains"/>
    <property type="match status" value="1"/>
</dbReference>
<keyword evidence="2" id="KW-0560">Oxidoreductase</keyword>
<dbReference type="Gene3D" id="3.40.50.720">
    <property type="entry name" value="NAD(P)-binding Rossmann-like Domain"/>
    <property type="match status" value="1"/>
</dbReference>
<keyword evidence="4" id="KW-1185">Reference proteome</keyword>
<dbReference type="InterPro" id="IPR036291">
    <property type="entry name" value="NAD(P)-bd_dom_sf"/>
</dbReference>